<reference evidence="3 4" key="1">
    <citation type="submission" date="2015-07" db="EMBL/GenBank/DDBJ databases">
        <authorList>
            <person name="Noorani M."/>
        </authorList>
    </citation>
    <scope>NUCLEOTIDE SEQUENCE [LARGE SCALE GENOMIC DNA]</scope>
    <source>
        <strain evidence="3 4">KCTC 42284</strain>
    </source>
</reference>
<dbReference type="Proteomes" id="UP000066624">
    <property type="component" value="Chromosome"/>
</dbReference>
<proteinExistence type="predicted"/>
<sequence length="770" mass="79038">MGSTRPNQTMLRHSFLTAAVAQALLLGAARAATITVDATIDAVPADDGSCTLREAIENANTDSQNGRTSPGECEAGQGADLIDFDASIFGGTQIITLSQGEMVITESITIAGTGAELLTIDANQASRHFHIDDGSSGELSQANLSDLALVNGSVTGNGGAILTRENLILERSTISGSVAEGSSVGIGRGGAIYAGGQGTPNAYLMIESSNLINNESHIFGGAVVAELGDDSSVVINDSFVENNASLQSVGGARIRSGINASILIQNSSISVNTSVFNYGGLFIQVDESSSVVLQDTVVSQNSGRRIGGAEIRLDFSPANAPGSLSIRDSFLSGNLAEFGPAGLATSALGHVDTTIERTSIRNNTATRSYGGANVSWHSGDVQIIDSTISGNVAGQNSGGLYLSSYSDQSAILGNVSLIGSRISGNSAASIGGLKVYLYGSELSAANLLISGSEISDNSAYDTAGAEVYLYGRYSSTSATISNTTISGNEADRFNGGLRVRATREPGETHVNTIELVDSTVTDNAADLATATPGAGAGIRLYDIEPGAGRLSLNRSIVAGNRLGGAGTVVDLDANGVAIEAAYSLIGDNTGSSLAEAPLGSPDANGNLIGDPNGSGVIDPRLGPLFENGGSARSHAPRASSPALDAAGTACSGPDQRGVPRPQGAACDMGSVELTDGVFSDRFEASTVITEFGRRVARLVRAGLLGLRSESSEATLLLEANEPGAPDLRHAWLHGRHRGRDPEIRLSRFEDGQLSLGAWVAVTEPHLEIRW</sequence>
<dbReference type="AlphaFoldDB" id="A0A0K0XW98"/>
<dbReference type="PANTHER" id="PTHR11319">
    <property type="entry name" value="G PROTEIN-COUPLED RECEPTOR-RELATED"/>
    <property type="match status" value="1"/>
</dbReference>
<feature type="compositionally biased region" description="Low complexity" evidence="1">
    <location>
        <begin position="630"/>
        <end position="642"/>
    </location>
</feature>
<dbReference type="InterPro" id="IPR011050">
    <property type="entry name" value="Pectin_lyase_fold/virulence"/>
</dbReference>
<dbReference type="InterPro" id="IPR012334">
    <property type="entry name" value="Pectin_lyas_fold"/>
</dbReference>
<gene>
    <name evidence="3" type="ORF">WM2015_1609</name>
</gene>
<dbReference type="Gene3D" id="2.160.20.10">
    <property type="entry name" value="Single-stranded right-handed beta-helix, Pectin lyase-like"/>
    <property type="match status" value="1"/>
</dbReference>
<evidence type="ECO:0000313" key="3">
    <source>
        <dbReference type="EMBL" id="AKS41979.1"/>
    </source>
</evidence>
<evidence type="ECO:0008006" key="5">
    <source>
        <dbReference type="Google" id="ProtNLM"/>
    </source>
</evidence>
<dbReference type="PANTHER" id="PTHR11319:SF35">
    <property type="entry name" value="OUTER MEMBRANE PROTEIN PMPC-RELATED"/>
    <property type="match status" value="1"/>
</dbReference>
<keyword evidence="4" id="KW-1185">Reference proteome</keyword>
<dbReference type="InterPro" id="IPR059226">
    <property type="entry name" value="Choice_anch_Q_dom"/>
</dbReference>
<accession>A0A0K0XW98</accession>
<dbReference type="SMART" id="SM00710">
    <property type="entry name" value="PbH1"/>
    <property type="match status" value="7"/>
</dbReference>
<evidence type="ECO:0000313" key="4">
    <source>
        <dbReference type="Proteomes" id="UP000066624"/>
    </source>
</evidence>
<name>A0A0K0XW98_9GAMM</name>
<dbReference type="EMBL" id="CP012154">
    <property type="protein sequence ID" value="AKS41979.1"/>
    <property type="molecule type" value="Genomic_DNA"/>
</dbReference>
<feature type="signal peptide" evidence="2">
    <location>
        <begin position="1"/>
        <end position="31"/>
    </location>
</feature>
<dbReference type="KEGG" id="wma:WM2015_1609"/>
<feature type="region of interest" description="Disordered" evidence="1">
    <location>
        <begin position="618"/>
        <end position="664"/>
    </location>
</feature>
<dbReference type="STRING" id="1579979.WM2015_1609"/>
<evidence type="ECO:0000256" key="1">
    <source>
        <dbReference type="SAM" id="MobiDB-lite"/>
    </source>
</evidence>
<evidence type="ECO:0000256" key="2">
    <source>
        <dbReference type="SAM" id="SignalP"/>
    </source>
</evidence>
<dbReference type="InterPro" id="IPR006626">
    <property type="entry name" value="PbH1"/>
</dbReference>
<organism evidence="3 4">
    <name type="scientific">Wenzhouxiangella marina</name>
    <dbReference type="NCBI Taxonomy" id="1579979"/>
    <lineage>
        <taxon>Bacteria</taxon>
        <taxon>Pseudomonadati</taxon>
        <taxon>Pseudomonadota</taxon>
        <taxon>Gammaproteobacteria</taxon>
        <taxon>Chromatiales</taxon>
        <taxon>Wenzhouxiangellaceae</taxon>
        <taxon>Wenzhouxiangella</taxon>
    </lineage>
</organism>
<protein>
    <recommendedName>
        <fullName evidence="5">CSLREA domain-containing protein</fullName>
    </recommendedName>
</protein>
<keyword evidence="2" id="KW-0732">Signal</keyword>
<feature type="chain" id="PRO_5005454336" description="CSLREA domain-containing protein" evidence="2">
    <location>
        <begin position="32"/>
        <end position="770"/>
    </location>
</feature>
<dbReference type="NCBIfam" id="NF041518">
    <property type="entry name" value="choice_anch_Q"/>
    <property type="match status" value="1"/>
</dbReference>
<dbReference type="SUPFAM" id="SSF51126">
    <property type="entry name" value="Pectin lyase-like"/>
    <property type="match status" value="2"/>
</dbReference>